<dbReference type="Proteomes" id="UP000019149">
    <property type="component" value="Unassembled WGS sequence"/>
</dbReference>
<organism evidence="2 3">
    <name type="scientific">Echinococcus granulosus</name>
    <name type="common">Hydatid tapeworm</name>
    <dbReference type="NCBI Taxonomy" id="6210"/>
    <lineage>
        <taxon>Eukaryota</taxon>
        <taxon>Metazoa</taxon>
        <taxon>Spiralia</taxon>
        <taxon>Lophotrochozoa</taxon>
        <taxon>Platyhelminthes</taxon>
        <taxon>Cestoda</taxon>
        <taxon>Eucestoda</taxon>
        <taxon>Cyclophyllidea</taxon>
        <taxon>Taeniidae</taxon>
        <taxon>Echinococcus</taxon>
        <taxon>Echinococcus granulosus group</taxon>
    </lineage>
</organism>
<comment type="caution">
    <text evidence="2">The sequence shown here is derived from an EMBL/GenBank/DDBJ whole genome shotgun (WGS) entry which is preliminary data.</text>
</comment>
<evidence type="ECO:0000256" key="1">
    <source>
        <dbReference type="SAM" id="MobiDB-lite"/>
    </source>
</evidence>
<reference evidence="2 3" key="1">
    <citation type="journal article" date="2013" name="Nat. Genet.">
        <title>The genome of the hydatid tapeworm Echinococcus granulosus.</title>
        <authorList>
            <person name="Zheng H."/>
            <person name="Zhang W."/>
            <person name="Zhang L."/>
            <person name="Zhang Z."/>
            <person name="Li J."/>
            <person name="Lu G."/>
            <person name="Zhu Y."/>
            <person name="Wang Y."/>
            <person name="Huang Y."/>
            <person name="Liu J."/>
            <person name="Kang H."/>
            <person name="Chen J."/>
            <person name="Wang L."/>
            <person name="Chen A."/>
            <person name="Yu S."/>
            <person name="Gao Z."/>
            <person name="Jin L."/>
            <person name="Gu W."/>
            <person name="Wang Z."/>
            <person name="Zhao L."/>
            <person name="Shi B."/>
            <person name="Wen H."/>
            <person name="Lin R."/>
            <person name="Jones M.K."/>
            <person name="Brejova B."/>
            <person name="Vinar T."/>
            <person name="Zhao G."/>
            <person name="McManus D.P."/>
            <person name="Chen Z."/>
            <person name="Zhou Y."/>
            <person name="Wang S."/>
        </authorList>
    </citation>
    <scope>NUCLEOTIDE SEQUENCE [LARGE SCALE GENOMIC DNA]</scope>
</reference>
<accession>W6U776</accession>
<dbReference type="KEGG" id="egl:EGR_08928"/>
<dbReference type="GeneID" id="36344643"/>
<dbReference type="AlphaFoldDB" id="W6U776"/>
<feature type="compositionally biased region" description="Acidic residues" evidence="1">
    <location>
        <begin position="9"/>
        <end position="18"/>
    </location>
</feature>
<proteinExistence type="predicted"/>
<dbReference type="EMBL" id="APAU02000124">
    <property type="protein sequence ID" value="EUB56226.1"/>
    <property type="molecule type" value="Genomic_DNA"/>
</dbReference>
<evidence type="ECO:0000313" key="2">
    <source>
        <dbReference type="EMBL" id="EUB56226.1"/>
    </source>
</evidence>
<dbReference type="RefSeq" id="XP_024347422.1">
    <property type="nucleotide sequence ID" value="XM_024498177.1"/>
</dbReference>
<evidence type="ECO:0000313" key="3">
    <source>
        <dbReference type="Proteomes" id="UP000019149"/>
    </source>
</evidence>
<dbReference type="CTD" id="36344643"/>
<name>W6U776_ECHGR</name>
<feature type="region of interest" description="Disordered" evidence="1">
    <location>
        <begin position="1"/>
        <end position="30"/>
    </location>
</feature>
<keyword evidence="3" id="KW-1185">Reference proteome</keyword>
<protein>
    <submittedName>
        <fullName evidence="2">Uncharacterized protein</fullName>
    </submittedName>
</protein>
<gene>
    <name evidence="2" type="ORF">EGR_08928</name>
</gene>
<sequence>MPGEKTPEEEAEVEEETGEASCCRGDEADSPQLAAGADWRKVRPRVISESACAKAQKGPRGQYPEFRTSLHLVDL</sequence>